<comment type="similarity">
    <text evidence="2 9 14">Belongs to the glutamyl-tRNA reductase family.</text>
</comment>
<dbReference type="OrthoDB" id="110209at2"/>
<evidence type="ECO:0000313" key="19">
    <source>
        <dbReference type="Proteomes" id="UP000199337"/>
    </source>
</evidence>
<dbReference type="FunFam" id="3.40.50.720:FF:000031">
    <property type="entry name" value="Glutamyl-tRNA reductase"/>
    <property type="match status" value="1"/>
</dbReference>
<dbReference type="RefSeq" id="WP_092468333.1">
    <property type="nucleotide sequence ID" value="NZ_FOOX01000001.1"/>
</dbReference>
<comment type="subunit">
    <text evidence="9">Homodimer.</text>
</comment>
<dbReference type="SUPFAM" id="SSF69742">
    <property type="entry name" value="Glutamyl tRNA-reductase catalytic, N-terminal domain"/>
    <property type="match status" value="1"/>
</dbReference>
<dbReference type="PANTHER" id="PTHR43013:SF1">
    <property type="entry name" value="GLUTAMYL-TRNA REDUCTASE"/>
    <property type="match status" value="1"/>
</dbReference>
<dbReference type="EMBL" id="FOOX01000001">
    <property type="protein sequence ID" value="SFG01804.1"/>
    <property type="molecule type" value="Genomic_DNA"/>
</dbReference>
<dbReference type="InterPro" id="IPR000343">
    <property type="entry name" value="4pyrrol_synth_GluRdtase"/>
</dbReference>
<evidence type="ECO:0000256" key="2">
    <source>
        <dbReference type="ARBA" id="ARBA00005916"/>
    </source>
</evidence>
<evidence type="ECO:0000256" key="6">
    <source>
        <dbReference type="ARBA" id="ARBA00023244"/>
    </source>
</evidence>
<dbReference type="CDD" id="cd05213">
    <property type="entry name" value="NAD_bind_Glutamyl_tRNA_reduct"/>
    <property type="match status" value="1"/>
</dbReference>
<evidence type="ECO:0000259" key="16">
    <source>
        <dbReference type="Pfam" id="PF01488"/>
    </source>
</evidence>
<evidence type="ECO:0000256" key="8">
    <source>
        <dbReference type="ARBA" id="ARBA00068659"/>
    </source>
</evidence>
<dbReference type="Pfam" id="PF05201">
    <property type="entry name" value="GlutR_N"/>
    <property type="match status" value="1"/>
</dbReference>
<comment type="function">
    <text evidence="9">Catalyzes the NADPH-dependent reduction of glutamyl-tRNA(Glu) to glutamate 1-semialdehyde (GSA).</text>
</comment>
<dbReference type="PANTHER" id="PTHR43013">
    <property type="entry name" value="GLUTAMYL-TRNA REDUCTASE"/>
    <property type="match status" value="1"/>
</dbReference>
<feature type="binding site" evidence="9 11">
    <location>
        <begin position="49"/>
        <end position="52"/>
    </location>
    <ligand>
        <name>substrate</name>
    </ligand>
</feature>
<dbReference type="PROSITE" id="PS00747">
    <property type="entry name" value="GLUTR"/>
    <property type="match status" value="1"/>
</dbReference>
<dbReference type="GO" id="GO:0050661">
    <property type="term" value="F:NADP binding"/>
    <property type="evidence" value="ECO:0007669"/>
    <property type="project" value="InterPro"/>
</dbReference>
<feature type="active site" description="Nucleophile" evidence="9 10">
    <location>
        <position position="50"/>
    </location>
</feature>
<dbReference type="STRING" id="341036.SAMN05660649_00491"/>
<comment type="catalytic activity">
    <reaction evidence="7 9 14">
        <text>(S)-4-amino-5-oxopentanoate + tRNA(Glu) + NADP(+) = L-glutamyl-tRNA(Glu) + NADPH + H(+)</text>
        <dbReference type="Rhea" id="RHEA:12344"/>
        <dbReference type="Rhea" id="RHEA-COMP:9663"/>
        <dbReference type="Rhea" id="RHEA-COMP:9680"/>
        <dbReference type="ChEBI" id="CHEBI:15378"/>
        <dbReference type="ChEBI" id="CHEBI:57501"/>
        <dbReference type="ChEBI" id="CHEBI:57783"/>
        <dbReference type="ChEBI" id="CHEBI:58349"/>
        <dbReference type="ChEBI" id="CHEBI:78442"/>
        <dbReference type="ChEBI" id="CHEBI:78520"/>
        <dbReference type="EC" id="1.2.1.70"/>
    </reaction>
</comment>
<dbReference type="InterPro" id="IPR018214">
    <property type="entry name" value="GluRdtase_CS"/>
</dbReference>
<feature type="binding site" evidence="9 11">
    <location>
        <position position="120"/>
    </location>
    <ligand>
        <name>substrate</name>
    </ligand>
</feature>
<feature type="domain" description="Glutamyl-tRNA reductase N-terminal" evidence="17">
    <location>
        <begin position="6"/>
        <end position="156"/>
    </location>
</feature>
<proteinExistence type="inferred from homology"/>
<keyword evidence="6 9" id="KW-0627">Porphyrin biosynthesis</keyword>
<accession>A0A1I2ND61</accession>
<evidence type="ECO:0000256" key="13">
    <source>
        <dbReference type="PIRSR" id="PIRSR000445-4"/>
    </source>
</evidence>
<gene>
    <name evidence="9" type="primary">hemA</name>
    <name evidence="18" type="ORF">SAMN05660649_00491</name>
</gene>
<feature type="domain" description="Quinate/shikimate 5-dehydrogenase/glutamyl-tRNA reductase" evidence="16">
    <location>
        <begin position="171"/>
        <end position="306"/>
    </location>
</feature>
<dbReference type="UniPathway" id="UPA00251">
    <property type="reaction ID" value="UER00316"/>
</dbReference>
<dbReference type="SUPFAM" id="SSF51735">
    <property type="entry name" value="NAD(P)-binding Rossmann-fold domains"/>
    <property type="match status" value="1"/>
</dbReference>
<evidence type="ECO:0000256" key="14">
    <source>
        <dbReference type="RuleBase" id="RU000584"/>
    </source>
</evidence>
<protein>
    <recommendedName>
        <fullName evidence="8 9">Glutamyl-tRNA reductase</fullName>
        <shortName evidence="9">GluTR</shortName>
        <ecNumber evidence="3 9">1.2.1.70</ecNumber>
    </recommendedName>
</protein>
<keyword evidence="19" id="KW-1185">Reference proteome</keyword>
<evidence type="ECO:0000256" key="11">
    <source>
        <dbReference type="PIRSR" id="PIRSR000445-2"/>
    </source>
</evidence>
<dbReference type="Proteomes" id="UP000199337">
    <property type="component" value="Unassembled WGS sequence"/>
</dbReference>
<evidence type="ECO:0000256" key="12">
    <source>
        <dbReference type="PIRSR" id="PIRSR000445-3"/>
    </source>
</evidence>
<evidence type="ECO:0000256" key="5">
    <source>
        <dbReference type="ARBA" id="ARBA00023002"/>
    </source>
</evidence>
<dbReference type="Gene3D" id="3.30.460.30">
    <property type="entry name" value="Glutamyl-tRNA reductase, N-terminal domain"/>
    <property type="match status" value="1"/>
</dbReference>
<dbReference type="SUPFAM" id="SSF69075">
    <property type="entry name" value="Glutamyl tRNA-reductase dimerization domain"/>
    <property type="match status" value="1"/>
</dbReference>
<dbReference type="AlphaFoldDB" id="A0A1I2ND61"/>
<evidence type="ECO:0000313" key="18">
    <source>
        <dbReference type="EMBL" id="SFG01804.1"/>
    </source>
</evidence>
<feature type="binding site" evidence="9 11">
    <location>
        <begin position="114"/>
        <end position="116"/>
    </location>
    <ligand>
        <name>substrate</name>
    </ligand>
</feature>
<comment type="miscellaneous">
    <text evidence="9">During catalysis, the active site Cys acts as a nucleophile attacking the alpha-carbonyl group of tRNA-bound glutamate with the formation of a thioester intermediate between enzyme and glutamate, and the concomitant release of tRNA(Glu). The thioester intermediate is finally reduced by direct hydride transfer from NADPH, to form the product GSA.</text>
</comment>
<comment type="pathway">
    <text evidence="1 9 14">Porphyrin-containing compound metabolism; protoporphyrin-IX biosynthesis; 5-aminolevulinate from L-glutamyl-tRNA(Glu): step 1/2.</text>
</comment>
<dbReference type="Gene3D" id="3.40.50.720">
    <property type="entry name" value="NAD(P)-binding Rossmann-like Domain"/>
    <property type="match status" value="1"/>
</dbReference>
<dbReference type="PIRSF" id="PIRSF000445">
    <property type="entry name" value="4pyrrol_synth_GluRdtase"/>
    <property type="match status" value="1"/>
</dbReference>
<dbReference type="InterPro" id="IPR036291">
    <property type="entry name" value="NAD(P)-bd_dom_sf"/>
</dbReference>
<dbReference type="InterPro" id="IPR036343">
    <property type="entry name" value="GluRdtase_N_sf"/>
</dbReference>
<feature type="site" description="Important for activity" evidence="9 13">
    <location>
        <position position="99"/>
    </location>
</feature>
<evidence type="ECO:0000256" key="4">
    <source>
        <dbReference type="ARBA" id="ARBA00022857"/>
    </source>
</evidence>
<dbReference type="InterPro" id="IPR015895">
    <property type="entry name" value="4pyrrol_synth_GluRdtase_N"/>
</dbReference>
<evidence type="ECO:0000256" key="1">
    <source>
        <dbReference type="ARBA" id="ARBA00005059"/>
    </source>
</evidence>
<dbReference type="Pfam" id="PF00745">
    <property type="entry name" value="GlutR_dimer"/>
    <property type="match status" value="1"/>
</dbReference>
<comment type="domain">
    <text evidence="9">Possesses an unusual extended V-shaped dimeric structure with each monomer consisting of three distinct domains arranged along a curved 'spinal' alpha-helix. The N-terminal catalytic domain specifically recognizes the glutamate moiety of the substrate. The second domain is the NADPH-binding domain, and the third C-terminal domain is responsible for dimerization.</text>
</comment>
<dbReference type="NCBIfam" id="NF000744">
    <property type="entry name" value="PRK00045.1-3"/>
    <property type="match status" value="1"/>
</dbReference>
<evidence type="ECO:0000256" key="3">
    <source>
        <dbReference type="ARBA" id="ARBA00012970"/>
    </source>
</evidence>
<dbReference type="GO" id="GO:0019353">
    <property type="term" value="P:protoporphyrinogen IX biosynthetic process from glutamate"/>
    <property type="evidence" value="ECO:0007669"/>
    <property type="project" value="TreeGrafter"/>
</dbReference>
<dbReference type="EC" id="1.2.1.70" evidence="3 9"/>
<name>A0A1I2ND61_9FIRM</name>
<keyword evidence="5 9" id="KW-0560">Oxidoreductase</keyword>
<dbReference type="GO" id="GO:0008883">
    <property type="term" value="F:glutamyl-tRNA reductase activity"/>
    <property type="evidence" value="ECO:0007669"/>
    <property type="project" value="UniProtKB-UniRule"/>
</dbReference>
<feature type="domain" description="Tetrapyrrole biosynthesis glutamyl-tRNA reductase dimerisation" evidence="15">
    <location>
        <begin position="320"/>
        <end position="419"/>
    </location>
</feature>
<dbReference type="InterPro" id="IPR015896">
    <property type="entry name" value="4pyrrol_synth_GluRdtase_dimer"/>
</dbReference>
<dbReference type="FunFam" id="3.30.460.30:FF:000001">
    <property type="entry name" value="Glutamyl-tRNA reductase"/>
    <property type="match status" value="1"/>
</dbReference>
<dbReference type="InterPro" id="IPR006151">
    <property type="entry name" value="Shikm_DH/Glu-tRNA_Rdtase"/>
</dbReference>
<reference evidence="19" key="1">
    <citation type="submission" date="2016-10" db="EMBL/GenBank/DDBJ databases">
        <authorList>
            <person name="Varghese N."/>
            <person name="Submissions S."/>
        </authorList>
    </citation>
    <scope>NUCLEOTIDE SEQUENCE [LARGE SCALE GENOMIC DNA]</scope>
    <source>
        <strain evidence="19">DSM 17038</strain>
    </source>
</reference>
<evidence type="ECO:0000259" key="17">
    <source>
        <dbReference type="Pfam" id="PF05201"/>
    </source>
</evidence>
<keyword evidence="4 9" id="KW-0521">NADP</keyword>
<dbReference type="Pfam" id="PF01488">
    <property type="entry name" value="Shikimate_DH"/>
    <property type="match status" value="1"/>
</dbReference>
<sequence length="445" mass="49218">MSIIIVGLNHKTAPVEIREKLSFSENALQEAYGKLLADPLIQGCVIISTCNRTEIYAHVSDTEHGIENIRNFFKQKSGVDLALIKKYTYVHIQNKAVQHLFKVAAGLDSMLLGETQILGQVRTAYQSAHKHESTGKVINNLFKQAVTVGKRVRTETGIDQHAVSISYAAVEMAKQLFGNLIGKSVLVIGAGKMSELTAKHLVANGVSGVIVSNRSFERAIYLADQFKGKAVKFNELYNYLGSADIVISCTAATHYVVKSKGIRKVLTENPGKKIMMIDIAVPRDIEPEVGKLPGVSLYDIDALQNVIDNNLMERKRAAVQAEAIIEESVEEFAHWLGSQYVIPTVAALKKLGNEIKQKELERAFNRLGELSDHDQKVIKAMANSIVNQLLHAPVTNLKEYALTDKGPLYNETLDTLFRLDKVRETGVNPEHMHDRPVSVQALVRG</sequence>
<evidence type="ECO:0000256" key="10">
    <source>
        <dbReference type="PIRSR" id="PIRSR000445-1"/>
    </source>
</evidence>
<evidence type="ECO:0000256" key="7">
    <source>
        <dbReference type="ARBA" id="ARBA00047464"/>
    </source>
</evidence>
<evidence type="ECO:0000256" key="9">
    <source>
        <dbReference type="HAMAP-Rule" id="MF_00087"/>
    </source>
</evidence>
<feature type="binding site" evidence="9 12">
    <location>
        <begin position="189"/>
        <end position="194"/>
    </location>
    <ligand>
        <name>NADP(+)</name>
        <dbReference type="ChEBI" id="CHEBI:58349"/>
    </ligand>
</feature>
<dbReference type="InterPro" id="IPR036453">
    <property type="entry name" value="GluRdtase_dimer_dom_sf"/>
</dbReference>
<dbReference type="HAMAP" id="MF_00087">
    <property type="entry name" value="Glu_tRNA_reductase"/>
    <property type="match status" value="1"/>
</dbReference>
<evidence type="ECO:0000259" key="15">
    <source>
        <dbReference type="Pfam" id="PF00745"/>
    </source>
</evidence>
<dbReference type="NCBIfam" id="TIGR01035">
    <property type="entry name" value="hemA"/>
    <property type="match status" value="1"/>
</dbReference>
<organism evidence="18 19">
    <name type="scientific">Desulfotruncus arcticus DSM 17038</name>
    <dbReference type="NCBI Taxonomy" id="1121424"/>
    <lineage>
        <taxon>Bacteria</taxon>
        <taxon>Bacillati</taxon>
        <taxon>Bacillota</taxon>
        <taxon>Clostridia</taxon>
        <taxon>Eubacteriales</taxon>
        <taxon>Desulfallaceae</taxon>
        <taxon>Desulfotruncus</taxon>
    </lineage>
</organism>
<feature type="binding site" evidence="9 11">
    <location>
        <position position="109"/>
    </location>
    <ligand>
        <name>substrate</name>
    </ligand>
</feature>